<dbReference type="SMART" id="SM00382">
    <property type="entry name" value="AAA"/>
    <property type="match status" value="2"/>
</dbReference>
<dbReference type="InterPro" id="IPR017871">
    <property type="entry name" value="ABC_transporter-like_CS"/>
</dbReference>
<dbReference type="InterPro" id="IPR050107">
    <property type="entry name" value="ABC_carbohydrate_import_ATPase"/>
</dbReference>
<feature type="domain" description="ABC transporter" evidence="10">
    <location>
        <begin position="264"/>
        <end position="499"/>
    </location>
</feature>
<dbReference type="InterPro" id="IPR027417">
    <property type="entry name" value="P-loop_NTPase"/>
</dbReference>
<keyword evidence="5" id="KW-0677">Repeat</keyword>
<evidence type="ECO:0000313" key="12">
    <source>
        <dbReference type="Proteomes" id="UP001304300"/>
    </source>
</evidence>
<keyword evidence="2" id="KW-0813">Transport</keyword>
<evidence type="ECO:0000259" key="10">
    <source>
        <dbReference type="PROSITE" id="PS50893"/>
    </source>
</evidence>
<dbReference type="PANTHER" id="PTHR43790:SF9">
    <property type="entry name" value="GALACTOFURANOSE TRANSPORTER ATP-BINDING PROTEIN YTFR"/>
    <property type="match status" value="1"/>
</dbReference>
<accession>A0AAQ3L6F2</accession>
<feature type="domain" description="ABC transporter" evidence="10">
    <location>
        <begin position="10"/>
        <end position="247"/>
    </location>
</feature>
<evidence type="ECO:0000256" key="5">
    <source>
        <dbReference type="ARBA" id="ARBA00022737"/>
    </source>
</evidence>
<keyword evidence="7 11" id="KW-0067">ATP-binding</keyword>
<dbReference type="EMBL" id="CP136920">
    <property type="protein sequence ID" value="WOO39537.1"/>
    <property type="molecule type" value="Genomic_DNA"/>
</dbReference>
<keyword evidence="8" id="KW-1278">Translocase</keyword>
<evidence type="ECO:0000256" key="9">
    <source>
        <dbReference type="ARBA" id="ARBA00023136"/>
    </source>
</evidence>
<evidence type="ECO:0000256" key="6">
    <source>
        <dbReference type="ARBA" id="ARBA00022741"/>
    </source>
</evidence>
<dbReference type="Proteomes" id="UP001304300">
    <property type="component" value="Chromosome"/>
</dbReference>
<keyword evidence="4" id="KW-0762">Sugar transport</keyword>
<proteinExistence type="predicted"/>
<dbReference type="PROSITE" id="PS00211">
    <property type="entry name" value="ABC_TRANSPORTER_1"/>
    <property type="match status" value="1"/>
</dbReference>
<evidence type="ECO:0000313" key="11">
    <source>
        <dbReference type="EMBL" id="WOO39537.1"/>
    </source>
</evidence>
<keyword evidence="12" id="KW-1185">Reference proteome</keyword>
<name>A0AAQ3L6F2_9BACT</name>
<dbReference type="SUPFAM" id="SSF52540">
    <property type="entry name" value="P-loop containing nucleoside triphosphate hydrolases"/>
    <property type="match status" value="2"/>
</dbReference>
<dbReference type="GO" id="GO:0005886">
    <property type="term" value="C:plasma membrane"/>
    <property type="evidence" value="ECO:0007669"/>
    <property type="project" value="UniProtKB-SubCell"/>
</dbReference>
<dbReference type="CDD" id="cd03216">
    <property type="entry name" value="ABC_Carb_Monos_I"/>
    <property type="match status" value="1"/>
</dbReference>
<keyword evidence="3" id="KW-1003">Cell membrane</keyword>
<evidence type="ECO:0000256" key="4">
    <source>
        <dbReference type="ARBA" id="ARBA00022597"/>
    </source>
</evidence>
<dbReference type="InterPro" id="IPR003593">
    <property type="entry name" value="AAA+_ATPase"/>
</dbReference>
<gene>
    <name evidence="11" type="ORF">RZN69_13010</name>
</gene>
<dbReference type="Pfam" id="PF00005">
    <property type="entry name" value="ABC_tran"/>
    <property type="match status" value="2"/>
</dbReference>
<dbReference type="KEGG" id="puo:RZN69_13010"/>
<dbReference type="PANTHER" id="PTHR43790">
    <property type="entry name" value="CARBOHYDRATE TRANSPORT ATP-BINDING PROTEIN MG119-RELATED"/>
    <property type="match status" value="1"/>
</dbReference>
<dbReference type="InterPro" id="IPR003439">
    <property type="entry name" value="ABC_transporter-like_ATP-bd"/>
</dbReference>
<evidence type="ECO:0000256" key="3">
    <source>
        <dbReference type="ARBA" id="ARBA00022475"/>
    </source>
</evidence>
<organism evidence="11 12">
    <name type="scientific">Rubellicoccus peritrichatus</name>
    <dbReference type="NCBI Taxonomy" id="3080537"/>
    <lineage>
        <taxon>Bacteria</taxon>
        <taxon>Pseudomonadati</taxon>
        <taxon>Verrucomicrobiota</taxon>
        <taxon>Opitutia</taxon>
        <taxon>Puniceicoccales</taxon>
        <taxon>Cerasicoccaceae</taxon>
        <taxon>Rubellicoccus</taxon>
    </lineage>
</organism>
<evidence type="ECO:0000256" key="2">
    <source>
        <dbReference type="ARBA" id="ARBA00022448"/>
    </source>
</evidence>
<dbReference type="AlphaFoldDB" id="A0AAQ3L6F2"/>
<dbReference type="CDD" id="cd03215">
    <property type="entry name" value="ABC_Carb_Monos_II"/>
    <property type="match status" value="1"/>
</dbReference>
<reference evidence="11 12" key="1">
    <citation type="submission" date="2023-10" db="EMBL/GenBank/DDBJ databases">
        <title>Rubellicoccus peritrichatus gen. nov., sp. nov., isolated from an algae of coral reef tank.</title>
        <authorList>
            <person name="Luo J."/>
        </authorList>
    </citation>
    <scope>NUCLEOTIDE SEQUENCE [LARGE SCALE GENOMIC DNA]</scope>
    <source>
        <strain evidence="11 12">CR14</strain>
    </source>
</reference>
<evidence type="ECO:0000256" key="8">
    <source>
        <dbReference type="ARBA" id="ARBA00022967"/>
    </source>
</evidence>
<dbReference type="RefSeq" id="WP_317831466.1">
    <property type="nucleotide sequence ID" value="NZ_CP136920.1"/>
</dbReference>
<dbReference type="Gene3D" id="3.40.50.300">
    <property type="entry name" value="P-loop containing nucleotide triphosphate hydrolases"/>
    <property type="match status" value="2"/>
</dbReference>
<keyword evidence="9" id="KW-0472">Membrane</keyword>
<dbReference type="FunFam" id="3.40.50.300:FF:000127">
    <property type="entry name" value="Ribose import ATP-binding protein RbsA"/>
    <property type="match status" value="1"/>
</dbReference>
<dbReference type="GO" id="GO:0005524">
    <property type="term" value="F:ATP binding"/>
    <property type="evidence" value="ECO:0007669"/>
    <property type="project" value="UniProtKB-KW"/>
</dbReference>
<evidence type="ECO:0000256" key="1">
    <source>
        <dbReference type="ARBA" id="ARBA00004202"/>
    </source>
</evidence>
<dbReference type="GO" id="GO:0016887">
    <property type="term" value="F:ATP hydrolysis activity"/>
    <property type="evidence" value="ECO:0007669"/>
    <property type="project" value="InterPro"/>
</dbReference>
<protein>
    <submittedName>
        <fullName evidence="11">Sugar ABC transporter ATP-binding protein</fullName>
    </submittedName>
</protein>
<keyword evidence="6" id="KW-0547">Nucleotide-binding</keyword>
<dbReference type="PROSITE" id="PS50893">
    <property type="entry name" value="ABC_TRANSPORTER_2"/>
    <property type="match status" value="2"/>
</dbReference>
<evidence type="ECO:0000256" key="7">
    <source>
        <dbReference type="ARBA" id="ARBA00022840"/>
    </source>
</evidence>
<sequence>MPQSNTSYALRMRNVSKRYPGTLAVDCVDFEVRKGEVHALMGENGAGKSSLMKMLAGSFSDYIGDIEINDRDVQLRSPAMAKASGIEMIYQELSLAQPISIAENVLAGRLPRKAGVWLDKSTMLAETHMWLKRVGLEHIDPLAAVETLSPHEAQLVEIAKALSNNPSIVIMDEPTSSLSRKEVHILFDIIAELKAQGLAIVYISHHIPEVFEVSDAVTILRDGKLVGSHPISELTPDRMVEMMVGRSVVDQCNERDASSGERRLRLDNLTRYGFFHEVSFDLHQGEILGIGGLAGSGRTELARCIGGLDPIDEGTIYLEGDELPTGNMRDRLKQGIAYMTEDRKLQGLALDLDLLTNTLTGLNVKESRIVGNRKGMEVFNEQADQLQIYPAEPKRLISQLSGGNQQKILLAKWLATAPRVLILDEPTRGVDIGAKQVIHQAIINLADAGTSIIVISSDLPELVHLSDRVVVLRQGRVFTEMKAGKFTENSILLAANGEDVA</sequence>
<comment type="subcellular location">
    <subcellularLocation>
        <location evidence="1">Cell membrane</location>
        <topology evidence="1">Peripheral membrane protein</topology>
    </subcellularLocation>
</comment>